<proteinExistence type="predicted"/>
<gene>
    <name evidence="2" type="ORF">ACFSKV_04605</name>
</gene>
<accession>A0ABW5B5H4</accession>
<keyword evidence="1" id="KW-0812">Transmembrane</keyword>
<dbReference type="EMBL" id="JBHUIV010000010">
    <property type="protein sequence ID" value="MFD2200835.1"/>
    <property type="molecule type" value="Genomic_DNA"/>
</dbReference>
<feature type="transmembrane region" description="Helical" evidence="1">
    <location>
        <begin position="113"/>
        <end position="138"/>
    </location>
</feature>
<keyword evidence="1" id="KW-1133">Transmembrane helix</keyword>
<keyword evidence="3" id="KW-1185">Reference proteome</keyword>
<feature type="transmembrane region" description="Helical" evidence="1">
    <location>
        <begin position="32"/>
        <end position="50"/>
    </location>
</feature>
<dbReference type="RefSeq" id="WP_380800705.1">
    <property type="nucleotide sequence ID" value="NZ_JBHUIV010000010.1"/>
</dbReference>
<evidence type="ECO:0000313" key="2">
    <source>
        <dbReference type="EMBL" id="MFD2200835.1"/>
    </source>
</evidence>
<comment type="caution">
    <text evidence="2">The sequence shown here is derived from an EMBL/GenBank/DDBJ whole genome shotgun (WGS) entry which is preliminary data.</text>
</comment>
<reference evidence="3" key="1">
    <citation type="journal article" date="2019" name="Int. J. Syst. Evol. Microbiol.">
        <title>The Global Catalogue of Microorganisms (GCM) 10K type strain sequencing project: providing services to taxonomists for standard genome sequencing and annotation.</title>
        <authorList>
            <consortium name="The Broad Institute Genomics Platform"/>
            <consortium name="The Broad Institute Genome Sequencing Center for Infectious Disease"/>
            <person name="Wu L."/>
            <person name="Ma J."/>
        </authorList>
    </citation>
    <scope>NUCLEOTIDE SEQUENCE [LARGE SCALE GENOMIC DNA]</scope>
    <source>
        <strain evidence="3">KCTC 19812</strain>
    </source>
</reference>
<feature type="transmembrane region" description="Helical" evidence="1">
    <location>
        <begin position="71"/>
        <end position="93"/>
    </location>
</feature>
<dbReference type="Proteomes" id="UP001597414">
    <property type="component" value="Unassembled WGS sequence"/>
</dbReference>
<feature type="transmembrane region" description="Helical" evidence="1">
    <location>
        <begin position="206"/>
        <end position="225"/>
    </location>
</feature>
<organism evidence="2 3">
    <name type="scientific">Shivajiella indica</name>
    <dbReference type="NCBI Taxonomy" id="872115"/>
    <lineage>
        <taxon>Bacteria</taxon>
        <taxon>Pseudomonadati</taxon>
        <taxon>Bacteroidota</taxon>
        <taxon>Cytophagia</taxon>
        <taxon>Cytophagales</taxon>
        <taxon>Cyclobacteriaceae</taxon>
        <taxon>Shivajiella</taxon>
    </lineage>
</organism>
<evidence type="ECO:0008006" key="4">
    <source>
        <dbReference type="Google" id="ProtNLM"/>
    </source>
</evidence>
<keyword evidence="1" id="KW-0472">Membrane</keyword>
<feature type="transmembrane region" description="Helical" evidence="1">
    <location>
        <begin position="174"/>
        <end position="194"/>
    </location>
</feature>
<feature type="transmembrane region" description="Helical" evidence="1">
    <location>
        <begin position="150"/>
        <end position="168"/>
    </location>
</feature>
<evidence type="ECO:0000313" key="3">
    <source>
        <dbReference type="Proteomes" id="UP001597414"/>
    </source>
</evidence>
<name>A0ABW5B5H4_9BACT</name>
<sequence>MKKINFLFLLFFILLLLTKAYGTILEDGISFIRVIGWFDFVWLGLGWVFANFQGKAGLPQILGNERERKKWIIPFATGMAFAFLDVLVIEGLLRNEPHTTLPPYTQPFPYSLFLFFVGGLYMEIVYKLIPLTLFLLIIEKYVISRLKNHLILVVVFLLSIWEPLEQMPSEPKLFIVYSLVSGFTFNFIQLYFFRKWGWIFSLICRLGLYLIWHVLLGVWIEYFVIK</sequence>
<protein>
    <recommendedName>
        <fullName evidence="4">CPBP family intramembrane metalloprotease</fullName>
    </recommendedName>
</protein>
<evidence type="ECO:0000256" key="1">
    <source>
        <dbReference type="SAM" id="Phobius"/>
    </source>
</evidence>